<sequence length="356" mass="37940">MNYKITVLPGDGIGPDIVGEALQVLELIGERYGHSFQLTEADMGGVAIDKHGIPLPQATIDTCKSGDAVLLGAVGGPKWDTLPGHLRPEAGLLGIRAALGLYANLRPAVIYGALKEASPLKSEIISNGIDIMVIRELTGGIYFGKRGRLETEGGEAAYDTEMYSRAEITRIAKVGFETALKRGKRLMSVDKANVLESSRLWRQVVEEVAKDYPEVALSHMYVDNAAMQLVRNPAQFDVILTSNIFGDILSDEASMITGSIGMLPSASLGAGKLGLYEPIHGSAPDIAGQDKANPIATILSLAMMCRYSLDLPAEADAIESAIVRVLDKGYRTGDIASAGTTLVGTKEMGRIIRAEL</sequence>
<dbReference type="Gene3D" id="3.40.718.10">
    <property type="entry name" value="Isopropylmalate Dehydrogenase"/>
    <property type="match status" value="1"/>
</dbReference>
<reference evidence="19 20" key="1">
    <citation type="submission" date="2017-03" db="EMBL/GenBank/DDBJ databases">
        <title>Genome sequence of Clostridium hungatei DSM 14427.</title>
        <authorList>
            <person name="Poehlein A."/>
            <person name="Daniel R."/>
        </authorList>
    </citation>
    <scope>NUCLEOTIDE SEQUENCE [LARGE SCALE GENOMIC DNA]</scope>
    <source>
        <strain evidence="19 20">DSM 14427</strain>
    </source>
</reference>
<evidence type="ECO:0000256" key="5">
    <source>
        <dbReference type="ARBA" id="ARBA00008319"/>
    </source>
</evidence>
<keyword evidence="13 16" id="KW-0520">NAD</keyword>
<dbReference type="InterPro" id="IPR004429">
    <property type="entry name" value="Isopropylmalate_DH"/>
</dbReference>
<comment type="function">
    <text evidence="15 16 17">Catalyzes the oxidation of 3-carboxy-2-hydroxy-4-methylpentanoate (3-isopropylmalate) to 3-carboxy-4-methyl-2-oxopentanoate. The product decarboxylates to 4-methyl-2 oxopentanoate.</text>
</comment>
<dbReference type="GO" id="GO:0005829">
    <property type="term" value="C:cytosol"/>
    <property type="evidence" value="ECO:0007669"/>
    <property type="project" value="TreeGrafter"/>
</dbReference>
<comment type="subcellular location">
    <subcellularLocation>
        <location evidence="3 16">Cytoplasm</location>
    </subcellularLocation>
</comment>
<comment type="subunit">
    <text evidence="6 16 17">Homodimer.</text>
</comment>
<feature type="binding site" evidence="16">
    <location>
        <position position="223"/>
    </location>
    <ligand>
        <name>Mg(2+)</name>
        <dbReference type="ChEBI" id="CHEBI:18420"/>
    </ligand>
</feature>
<comment type="caution">
    <text evidence="19">The sequence shown here is derived from an EMBL/GenBank/DDBJ whole genome shotgun (WGS) entry which is preliminary data.</text>
</comment>
<comment type="similarity">
    <text evidence="5 16">Belongs to the isocitrate and isopropylmalate dehydrogenases family. LeuB type 1 subfamily.</text>
</comment>
<protein>
    <recommendedName>
        <fullName evidence="16">3-isopropylmalate dehydrogenase</fullName>
        <ecNumber evidence="16">1.1.1.85</ecNumber>
    </recommendedName>
    <alternativeName>
        <fullName evidence="16">3-IPM-DH</fullName>
    </alternativeName>
    <alternativeName>
        <fullName evidence="16">Beta-IPM dehydrogenase</fullName>
        <shortName evidence="16">IMDH</shortName>
    </alternativeName>
</protein>
<dbReference type="EMBL" id="MZGX01000003">
    <property type="protein sequence ID" value="OPX45626.1"/>
    <property type="molecule type" value="Genomic_DNA"/>
</dbReference>
<feature type="binding site" evidence="16">
    <location>
        <position position="135"/>
    </location>
    <ligand>
        <name>substrate</name>
    </ligand>
</feature>
<evidence type="ECO:0000256" key="9">
    <source>
        <dbReference type="ARBA" id="ARBA00022605"/>
    </source>
</evidence>
<dbReference type="InterPro" id="IPR019818">
    <property type="entry name" value="IsoCit/isopropylmalate_DH_CS"/>
</dbReference>
<dbReference type="STRING" id="48256.CLHUN_05630"/>
<keyword evidence="11 16" id="KW-0460">Magnesium</keyword>
<evidence type="ECO:0000256" key="10">
    <source>
        <dbReference type="ARBA" id="ARBA00022723"/>
    </source>
</evidence>
<evidence type="ECO:0000256" key="17">
    <source>
        <dbReference type="RuleBase" id="RU004445"/>
    </source>
</evidence>
<dbReference type="NCBIfam" id="TIGR00169">
    <property type="entry name" value="leuB"/>
    <property type="match status" value="1"/>
</dbReference>
<dbReference type="Proteomes" id="UP000191554">
    <property type="component" value="Unassembled WGS sequence"/>
</dbReference>
<feature type="binding site" evidence="16">
    <location>
        <position position="96"/>
    </location>
    <ligand>
        <name>substrate</name>
    </ligand>
</feature>
<evidence type="ECO:0000256" key="12">
    <source>
        <dbReference type="ARBA" id="ARBA00023002"/>
    </source>
</evidence>
<feature type="binding site" evidence="16">
    <location>
        <position position="223"/>
    </location>
    <ligand>
        <name>substrate</name>
    </ligand>
</feature>
<comment type="cofactor">
    <cofactor evidence="16 17">
        <name>Mg(2+)</name>
        <dbReference type="ChEBI" id="CHEBI:18420"/>
    </cofactor>
    <cofactor evidence="16 17">
        <name>Mn(2+)</name>
        <dbReference type="ChEBI" id="CHEBI:29035"/>
    </cofactor>
    <text evidence="16 17">Binds 1 Mg(2+) or Mn(2+) ion per subunit.</text>
</comment>
<proteinExistence type="inferred from homology"/>
<evidence type="ECO:0000313" key="20">
    <source>
        <dbReference type="Proteomes" id="UP000191554"/>
    </source>
</evidence>
<evidence type="ECO:0000256" key="14">
    <source>
        <dbReference type="ARBA" id="ARBA00023304"/>
    </source>
</evidence>
<keyword evidence="10 16" id="KW-0479">Metal-binding</keyword>
<evidence type="ECO:0000256" key="13">
    <source>
        <dbReference type="ARBA" id="ARBA00023027"/>
    </source>
</evidence>
<dbReference type="Pfam" id="PF00180">
    <property type="entry name" value="Iso_dh"/>
    <property type="match status" value="1"/>
</dbReference>
<evidence type="ECO:0000256" key="4">
    <source>
        <dbReference type="ARBA" id="ARBA00004762"/>
    </source>
</evidence>
<dbReference type="EC" id="1.1.1.85" evidence="16"/>
<keyword evidence="14 16" id="KW-0100">Branched-chain amino acid biosynthesis</keyword>
<organism evidence="19 20">
    <name type="scientific">Ruminiclostridium hungatei</name>
    <name type="common">Clostridium hungatei</name>
    <dbReference type="NCBI Taxonomy" id="48256"/>
    <lineage>
        <taxon>Bacteria</taxon>
        <taxon>Bacillati</taxon>
        <taxon>Bacillota</taxon>
        <taxon>Clostridia</taxon>
        <taxon>Eubacteriales</taxon>
        <taxon>Oscillospiraceae</taxon>
        <taxon>Ruminiclostridium</taxon>
    </lineage>
</organism>
<dbReference type="OrthoDB" id="9806254at2"/>
<dbReference type="HAMAP" id="MF_01033">
    <property type="entry name" value="LeuB_type1"/>
    <property type="match status" value="1"/>
</dbReference>
<feature type="binding site" evidence="16">
    <location>
        <position position="251"/>
    </location>
    <ligand>
        <name>Mg(2+)</name>
        <dbReference type="ChEBI" id="CHEBI:18420"/>
    </ligand>
</feature>
<evidence type="ECO:0000256" key="16">
    <source>
        <dbReference type="HAMAP-Rule" id="MF_01033"/>
    </source>
</evidence>
<evidence type="ECO:0000256" key="8">
    <source>
        <dbReference type="ARBA" id="ARBA00022490"/>
    </source>
</evidence>
<dbReference type="PANTHER" id="PTHR42979">
    <property type="entry name" value="3-ISOPROPYLMALATE DEHYDROGENASE"/>
    <property type="match status" value="1"/>
</dbReference>
<keyword evidence="8 16" id="KW-0963">Cytoplasm</keyword>
<comment type="cofactor">
    <cofactor evidence="2">
        <name>Mn(2+)</name>
        <dbReference type="ChEBI" id="CHEBI:29035"/>
    </cofactor>
</comment>
<dbReference type="GO" id="GO:0051287">
    <property type="term" value="F:NAD binding"/>
    <property type="evidence" value="ECO:0007669"/>
    <property type="project" value="InterPro"/>
</dbReference>
<feature type="binding site" evidence="16">
    <location>
        <position position="247"/>
    </location>
    <ligand>
        <name>Mg(2+)</name>
        <dbReference type="ChEBI" id="CHEBI:18420"/>
    </ligand>
</feature>
<evidence type="ECO:0000256" key="15">
    <source>
        <dbReference type="ARBA" id="ARBA00023577"/>
    </source>
</evidence>
<evidence type="ECO:0000313" key="19">
    <source>
        <dbReference type="EMBL" id="OPX45626.1"/>
    </source>
</evidence>
<dbReference type="UniPathway" id="UPA00048">
    <property type="reaction ID" value="UER00072"/>
</dbReference>
<feature type="domain" description="Isopropylmalate dehydrogenase-like" evidence="18">
    <location>
        <begin position="4"/>
        <end position="352"/>
    </location>
</feature>
<evidence type="ECO:0000256" key="2">
    <source>
        <dbReference type="ARBA" id="ARBA00001936"/>
    </source>
</evidence>
<feature type="binding site" evidence="16">
    <location>
        <begin position="281"/>
        <end position="293"/>
    </location>
    <ligand>
        <name>NAD(+)</name>
        <dbReference type="ChEBI" id="CHEBI:57540"/>
    </ligand>
</feature>
<dbReference type="GO" id="GO:0003862">
    <property type="term" value="F:3-isopropylmalate dehydrogenase activity"/>
    <property type="evidence" value="ECO:0007669"/>
    <property type="project" value="UniProtKB-UniRule"/>
</dbReference>
<keyword evidence="16" id="KW-0464">Manganese</keyword>
<dbReference type="AlphaFoldDB" id="A0A1V4SQ83"/>
<feature type="site" description="Important for catalysis" evidence="16">
    <location>
        <position position="191"/>
    </location>
</feature>
<evidence type="ECO:0000259" key="18">
    <source>
        <dbReference type="SMART" id="SM01329"/>
    </source>
</evidence>
<keyword evidence="12 16" id="KW-0560">Oxidoreductase</keyword>
<evidence type="ECO:0000256" key="6">
    <source>
        <dbReference type="ARBA" id="ARBA00011738"/>
    </source>
</evidence>
<gene>
    <name evidence="16 19" type="primary">leuB</name>
    <name evidence="19" type="ORF">CLHUN_05630</name>
</gene>
<feature type="binding site" evidence="16">
    <location>
        <begin position="76"/>
        <end position="89"/>
    </location>
    <ligand>
        <name>NAD(+)</name>
        <dbReference type="ChEBI" id="CHEBI:57540"/>
    </ligand>
</feature>
<dbReference type="InterPro" id="IPR024084">
    <property type="entry name" value="IsoPropMal-DH-like_dom"/>
</dbReference>
<dbReference type="GO" id="GO:0009098">
    <property type="term" value="P:L-leucine biosynthetic process"/>
    <property type="evidence" value="ECO:0007669"/>
    <property type="project" value="UniProtKB-UniRule"/>
</dbReference>
<comment type="pathway">
    <text evidence="4 16 17">Amino-acid biosynthesis; L-leucine biosynthesis; L-leucine from 3-methyl-2-oxobutanoate: step 3/4.</text>
</comment>
<dbReference type="PROSITE" id="PS00470">
    <property type="entry name" value="IDH_IMDH"/>
    <property type="match status" value="1"/>
</dbReference>
<keyword evidence="9 16" id="KW-0028">Amino-acid biosynthesis</keyword>
<feature type="binding site" evidence="16">
    <location>
        <position position="106"/>
    </location>
    <ligand>
        <name>substrate</name>
    </ligand>
</feature>
<dbReference type="PANTHER" id="PTHR42979:SF1">
    <property type="entry name" value="3-ISOPROPYLMALATE DEHYDROGENASE"/>
    <property type="match status" value="1"/>
</dbReference>
<dbReference type="SMART" id="SM01329">
    <property type="entry name" value="Iso_dh"/>
    <property type="match status" value="1"/>
</dbReference>
<dbReference type="GO" id="GO:0000287">
    <property type="term" value="F:magnesium ion binding"/>
    <property type="evidence" value="ECO:0007669"/>
    <property type="project" value="InterPro"/>
</dbReference>
<evidence type="ECO:0000256" key="11">
    <source>
        <dbReference type="ARBA" id="ARBA00022842"/>
    </source>
</evidence>
<comment type="catalytic activity">
    <reaction evidence="1 16 17">
        <text>(2R,3S)-3-isopropylmalate + NAD(+) = 4-methyl-2-oxopentanoate + CO2 + NADH</text>
        <dbReference type="Rhea" id="RHEA:32271"/>
        <dbReference type="ChEBI" id="CHEBI:16526"/>
        <dbReference type="ChEBI" id="CHEBI:17865"/>
        <dbReference type="ChEBI" id="CHEBI:35121"/>
        <dbReference type="ChEBI" id="CHEBI:57540"/>
        <dbReference type="ChEBI" id="CHEBI:57945"/>
        <dbReference type="EC" id="1.1.1.85"/>
    </reaction>
</comment>
<name>A0A1V4SQ83_RUMHU</name>
<evidence type="ECO:0000256" key="7">
    <source>
        <dbReference type="ARBA" id="ARBA00022430"/>
    </source>
</evidence>
<dbReference type="SUPFAM" id="SSF53659">
    <property type="entry name" value="Isocitrate/Isopropylmalate dehydrogenase-like"/>
    <property type="match status" value="1"/>
</dbReference>
<feature type="site" description="Important for catalysis" evidence="16">
    <location>
        <position position="142"/>
    </location>
</feature>
<evidence type="ECO:0000256" key="3">
    <source>
        <dbReference type="ARBA" id="ARBA00004496"/>
    </source>
</evidence>
<keyword evidence="20" id="KW-1185">Reference proteome</keyword>
<evidence type="ECO:0000256" key="1">
    <source>
        <dbReference type="ARBA" id="ARBA00000624"/>
    </source>
</evidence>
<dbReference type="RefSeq" id="WP_080063039.1">
    <property type="nucleotide sequence ID" value="NZ_MZGX01000003.1"/>
</dbReference>
<keyword evidence="7 16" id="KW-0432">Leucine biosynthesis</keyword>
<dbReference type="FunFam" id="3.40.718.10:FF:000028">
    <property type="entry name" value="3-isopropylmalate dehydrogenase"/>
    <property type="match status" value="1"/>
</dbReference>
<accession>A0A1V4SQ83</accession>